<dbReference type="Gene3D" id="2.40.30.10">
    <property type="entry name" value="Translation factors"/>
    <property type="match status" value="1"/>
</dbReference>
<protein>
    <submittedName>
        <fullName evidence="6">Uncharacterized conserved protein</fullName>
    </submittedName>
</protein>
<evidence type="ECO:0000256" key="2">
    <source>
        <dbReference type="ARBA" id="ARBA00022630"/>
    </source>
</evidence>
<sequence length="415" mass="45716">MSKVAVIGGGAGGMMAACIAAGNGHRVTLFEQNEKLGKKIYITGKGRCNLTNACDTEDLFAAIMKNAKFLYSAIYTFDNHALMDYFAGLGLKMKIERGNRVFPQSDHASDVIRVLTDELHRKKVRICLNTKVQEIVSDGTKVTGVRWDCHDTHQKNQIEAFDAVVAACGGVSYPTTGSDGSGFELCKKLGHTVTELRPSLIGMTTAEEYIPQLQGLSLKNVTFYVKSGKKTLYSEFGEMLFTHQGVSGPLILTASSCIPDKYMKQELHFEIDLKPALEEEQLDKRLQRDFAENVNRQFKNALHGLVPAKLIPVLIELSGIDPEKKVHSVTREERHRLLMLLKHFPGTITGLGRIEEAIVTRGGIKVKEVNPSTMESKLVQGLYLCGEMLDVDAVTGGFNLQIAWSTGYLAGMSIE</sequence>
<evidence type="ECO:0000259" key="4">
    <source>
        <dbReference type="Pfam" id="PF03486"/>
    </source>
</evidence>
<evidence type="ECO:0000259" key="5">
    <source>
        <dbReference type="Pfam" id="PF22780"/>
    </source>
</evidence>
<dbReference type="InterPro" id="IPR036188">
    <property type="entry name" value="FAD/NAD-bd_sf"/>
</dbReference>
<dbReference type="Gene3D" id="1.10.8.260">
    <property type="entry name" value="HI0933 insert domain-like"/>
    <property type="match status" value="1"/>
</dbReference>
<dbReference type="NCBIfam" id="TIGR00275">
    <property type="entry name" value="aminoacetone oxidase family FAD-binding enzyme"/>
    <property type="match status" value="1"/>
</dbReference>
<dbReference type="RefSeq" id="WP_021739980.1">
    <property type="nucleotide sequence ID" value="NZ_CABKSU010000091.1"/>
</dbReference>
<dbReference type="SUPFAM" id="SSF160996">
    <property type="entry name" value="HI0933 insert domain-like"/>
    <property type="match status" value="1"/>
</dbReference>
<dbReference type="PROSITE" id="PS51257">
    <property type="entry name" value="PROKAR_LIPOPROTEIN"/>
    <property type="match status" value="1"/>
</dbReference>
<dbReference type="AlphaFoldDB" id="A0A173RCL4"/>
<dbReference type="InterPro" id="IPR057661">
    <property type="entry name" value="RsdA/BaiN/AoA(So)_Rossmann"/>
</dbReference>
<dbReference type="OrthoDB" id="9773233at2"/>
<dbReference type="Pfam" id="PF22780">
    <property type="entry name" value="HI0933_like_1st"/>
    <property type="match status" value="1"/>
</dbReference>
<dbReference type="InterPro" id="IPR055178">
    <property type="entry name" value="RsdA/BaiN/AoA(So)-like_dom"/>
</dbReference>
<keyword evidence="2" id="KW-0285">Flavoprotein</keyword>
<dbReference type="InterPro" id="IPR023166">
    <property type="entry name" value="BaiN-like_dom_sf"/>
</dbReference>
<feature type="domain" description="RsdA/BaiN/AoA(So)-like insert" evidence="5">
    <location>
        <begin position="197"/>
        <end position="359"/>
    </location>
</feature>
<dbReference type="GeneID" id="42787348"/>
<keyword evidence="3" id="KW-0274">FAD</keyword>
<comment type="cofactor">
    <cofactor evidence="1">
        <name>FAD</name>
        <dbReference type="ChEBI" id="CHEBI:57692"/>
    </cofactor>
</comment>
<dbReference type="PANTHER" id="PTHR42887">
    <property type="entry name" value="OS12G0638800 PROTEIN"/>
    <property type="match status" value="1"/>
</dbReference>
<dbReference type="Pfam" id="PF03486">
    <property type="entry name" value="HI0933_like"/>
    <property type="match status" value="1"/>
</dbReference>
<dbReference type="SUPFAM" id="SSF51905">
    <property type="entry name" value="FAD/NAD(P)-binding domain"/>
    <property type="match status" value="1"/>
</dbReference>
<dbReference type="STRING" id="39490.ERS852448_00332"/>
<dbReference type="Gene3D" id="3.50.50.60">
    <property type="entry name" value="FAD/NAD(P)-binding domain"/>
    <property type="match status" value="1"/>
</dbReference>
<reference evidence="6 7" key="1">
    <citation type="submission" date="2015-09" db="EMBL/GenBank/DDBJ databases">
        <authorList>
            <consortium name="Pathogen Informatics"/>
        </authorList>
    </citation>
    <scope>NUCLEOTIDE SEQUENCE [LARGE SCALE GENOMIC DNA]</scope>
    <source>
        <strain evidence="6 7">2789STDY5608891</strain>
    </source>
</reference>
<evidence type="ECO:0000313" key="6">
    <source>
        <dbReference type="EMBL" id="CUM75700.1"/>
    </source>
</evidence>
<gene>
    <name evidence="6" type="ORF">ERS852448_00332</name>
</gene>
<accession>A0A173RCL4</accession>
<dbReference type="Proteomes" id="UP000095492">
    <property type="component" value="Unassembled WGS sequence"/>
</dbReference>
<evidence type="ECO:0000256" key="1">
    <source>
        <dbReference type="ARBA" id="ARBA00001974"/>
    </source>
</evidence>
<feature type="domain" description="RsdA/BaiN/AoA(So)-like Rossmann fold-like" evidence="4">
    <location>
        <begin position="3"/>
        <end position="412"/>
    </location>
</feature>
<dbReference type="PANTHER" id="PTHR42887:SF2">
    <property type="entry name" value="OS12G0638800 PROTEIN"/>
    <property type="match status" value="1"/>
</dbReference>
<organism evidence="6 7">
    <name type="scientific">Eubacterium ramulus</name>
    <dbReference type="NCBI Taxonomy" id="39490"/>
    <lineage>
        <taxon>Bacteria</taxon>
        <taxon>Bacillati</taxon>
        <taxon>Bacillota</taxon>
        <taxon>Clostridia</taxon>
        <taxon>Eubacteriales</taxon>
        <taxon>Eubacteriaceae</taxon>
        <taxon>Eubacterium</taxon>
    </lineage>
</organism>
<name>A0A173RCL4_EUBRA</name>
<dbReference type="EMBL" id="CYYA01000002">
    <property type="protein sequence ID" value="CUM75700.1"/>
    <property type="molecule type" value="Genomic_DNA"/>
</dbReference>
<evidence type="ECO:0000313" key="7">
    <source>
        <dbReference type="Proteomes" id="UP000095492"/>
    </source>
</evidence>
<dbReference type="InterPro" id="IPR004792">
    <property type="entry name" value="BaiN-like"/>
</dbReference>
<proteinExistence type="predicted"/>
<evidence type="ECO:0000256" key="3">
    <source>
        <dbReference type="ARBA" id="ARBA00022827"/>
    </source>
</evidence>